<evidence type="ECO:0000256" key="5">
    <source>
        <dbReference type="SAM" id="Phobius"/>
    </source>
</evidence>
<dbReference type="Proteomes" id="UP001651880">
    <property type="component" value="Unassembled WGS sequence"/>
</dbReference>
<keyword evidence="3 5" id="KW-1133">Transmembrane helix</keyword>
<dbReference type="PANTHER" id="PTHR37422">
    <property type="entry name" value="TEICHURONIC ACID BIOSYNTHESIS PROTEIN TUAE"/>
    <property type="match status" value="1"/>
</dbReference>
<dbReference type="Pfam" id="PF04932">
    <property type="entry name" value="Wzy_C"/>
    <property type="match status" value="1"/>
</dbReference>
<evidence type="ECO:0000313" key="7">
    <source>
        <dbReference type="EMBL" id="MCQ1529150.1"/>
    </source>
</evidence>
<evidence type="ECO:0000313" key="8">
    <source>
        <dbReference type="Proteomes" id="UP001651880"/>
    </source>
</evidence>
<evidence type="ECO:0000256" key="3">
    <source>
        <dbReference type="ARBA" id="ARBA00022989"/>
    </source>
</evidence>
<feature type="transmembrane region" description="Helical" evidence="5">
    <location>
        <begin position="47"/>
        <end position="64"/>
    </location>
</feature>
<keyword evidence="2 5" id="KW-0812">Transmembrane</keyword>
<feature type="transmembrane region" description="Helical" evidence="5">
    <location>
        <begin position="173"/>
        <end position="193"/>
    </location>
</feature>
<dbReference type="PANTHER" id="PTHR37422:SF13">
    <property type="entry name" value="LIPOPOLYSACCHARIDE BIOSYNTHESIS PROTEIN PA4999-RELATED"/>
    <property type="match status" value="1"/>
</dbReference>
<dbReference type="GO" id="GO:0016874">
    <property type="term" value="F:ligase activity"/>
    <property type="evidence" value="ECO:0007669"/>
    <property type="project" value="UniProtKB-KW"/>
</dbReference>
<dbReference type="RefSeq" id="WP_255226666.1">
    <property type="nucleotide sequence ID" value="NZ_JAJEKE010000003.1"/>
</dbReference>
<feature type="transmembrane region" description="Helical" evidence="5">
    <location>
        <begin position="132"/>
        <end position="153"/>
    </location>
</feature>
<dbReference type="InterPro" id="IPR011990">
    <property type="entry name" value="TPR-like_helical_dom_sf"/>
</dbReference>
<proteinExistence type="predicted"/>
<dbReference type="Gene3D" id="1.25.40.10">
    <property type="entry name" value="Tetratricopeptide repeat domain"/>
    <property type="match status" value="1"/>
</dbReference>
<organism evidence="7 8">
    <name type="scientific">Lutispora saccharofermentans</name>
    <dbReference type="NCBI Taxonomy" id="3024236"/>
    <lineage>
        <taxon>Bacteria</taxon>
        <taxon>Bacillati</taxon>
        <taxon>Bacillota</taxon>
        <taxon>Clostridia</taxon>
        <taxon>Lutisporales</taxon>
        <taxon>Lutisporaceae</taxon>
        <taxon>Lutispora</taxon>
    </lineage>
</organism>
<keyword evidence="4 5" id="KW-0472">Membrane</keyword>
<dbReference type="EMBL" id="JAJEKE010000003">
    <property type="protein sequence ID" value="MCQ1529150.1"/>
    <property type="molecule type" value="Genomic_DNA"/>
</dbReference>
<feature type="transmembrane region" description="Helical" evidence="5">
    <location>
        <begin position="223"/>
        <end position="239"/>
    </location>
</feature>
<gene>
    <name evidence="7" type="ORF">LJD61_06255</name>
</gene>
<keyword evidence="8" id="KW-1185">Reference proteome</keyword>
<feature type="transmembrane region" description="Helical" evidence="5">
    <location>
        <begin position="277"/>
        <end position="296"/>
    </location>
</feature>
<feature type="transmembrane region" description="Helical" evidence="5">
    <location>
        <begin position="246"/>
        <end position="265"/>
    </location>
</feature>
<name>A0ABT1ND14_9FIRM</name>
<feature type="transmembrane region" description="Helical" evidence="5">
    <location>
        <begin position="102"/>
        <end position="120"/>
    </location>
</feature>
<evidence type="ECO:0000256" key="1">
    <source>
        <dbReference type="ARBA" id="ARBA00004141"/>
    </source>
</evidence>
<evidence type="ECO:0000256" key="4">
    <source>
        <dbReference type="ARBA" id="ARBA00023136"/>
    </source>
</evidence>
<feature type="transmembrane region" description="Helical" evidence="5">
    <location>
        <begin position="20"/>
        <end position="41"/>
    </location>
</feature>
<feature type="transmembrane region" description="Helical" evidence="5">
    <location>
        <begin position="562"/>
        <end position="595"/>
    </location>
</feature>
<comment type="caution">
    <text evidence="7">The sequence shown here is derived from an EMBL/GenBank/DDBJ whole genome shotgun (WGS) entry which is preliminary data.</text>
</comment>
<feature type="transmembrane region" description="Helical" evidence="5">
    <location>
        <begin position="615"/>
        <end position="637"/>
    </location>
</feature>
<comment type="subcellular location">
    <subcellularLocation>
        <location evidence="1">Membrane</location>
        <topology evidence="1">Multi-pass membrane protein</topology>
    </subcellularLocation>
</comment>
<protein>
    <submittedName>
        <fullName evidence="7">O-antigen ligase family protein</fullName>
    </submittedName>
</protein>
<feature type="transmembrane region" description="Helical" evidence="5">
    <location>
        <begin position="526"/>
        <end position="550"/>
    </location>
</feature>
<feature type="transmembrane region" description="Helical" evidence="5">
    <location>
        <begin position="308"/>
        <end position="328"/>
    </location>
</feature>
<keyword evidence="7" id="KW-0436">Ligase</keyword>
<evidence type="ECO:0000259" key="6">
    <source>
        <dbReference type="Pfam" id="PF04932"/>
    </source>
</evidence>
<feature type="domain" description="O-antigen ligase-related" evidence="6">
    <location>
        <begin position="468"/>
        <end position="541"/>
    </location>
</feature>
<accession>A0ABT1ND14</accession>
<sequence length="820" mass="94817">MAKKSLVSKKKTFLIEDKYIKYILLALISVFMIIIPFYRGLFFRENYMPAIAFISLLYFAYLVYKLLHKDYKIIDTYLDLAVLAIPICYFISFLFGVNAKDGLDAVLIYASYFMIYRIASEITKNDEKKKNILLNLIIASTFITAFTSVLALSDFITPNGVIVDSRLFGLYQYTNTTASVFAIGIILTIGMLINTTDIKYKLAYQIVLTTLISNFAFILSRGAFVILAGILLLNFILIKTKFKLRFVVNFFISLLSNLFLVYKYFTNGQAEFEHILANYVLSLVICIGLTVLFHILSKNLFKSINEKAINIVLIGVIIVLIIVIIFLLSVKEPIEYRIEHRSDEEQSWKYESFYINDVEAYTDYTIDFDVKSSLKNPNSYGLTIRSYNLKEEFKDIFNEFKSVGQNFEHKSIDFTTLEDTDKIQVILYNYETNTYTIYKNIMLKNSYGEIVKKQDRYKYIPDFIANRLSDINLETQSASYRITFAKDGMEIIKGNVLIGAGGGGWKNLYHRYQSMPYDSTETHNFFIQYTIEVGLVGLLALVALIIQLFIGFAKNIRRKSNYLYVYLAVLLVFLHSTIDFNLSLVAVSYILWLLIGIINTDSNIKQITLLQNKWLHMIPVAFSIVILVSSSSIAYAIRLGNKAAIIRNSDLDRSIRLYENAMKYDRFNSDYRADYAQIMNNKFKETRDTKYYNSMLKQIANIKKYEPYNYKYMPVLVNLLISNGMLDEAVAMADDKLKNEPMVGQSYAINIDLNYEIAKYFFENGQHEKAIPYLKNMIKVKEQYDKRNSKVIKPIALPEGFDMKTDLALNWIEQANKIKK</sequence>
<reference evidence="7 8" key="1">
    <citation type="submission" date="2021-10" db="EMBL/GenBank/DDBJ databases">
        <title>Lutispora strain m25 sp. nov., a thermophilic, non-spore-forming bacterium isolated from a lab-scale methanogenic bioreactor digesting anaerobic sludge.</title>
        <authorList>
            <person name="El Houari A."/>
            <person name="Mcdonald J."/>
        </authorList>
    </citation>
    <scope>NUCLEOTIDE SEQUENCE [LARGE SCALE GENOMIC DNA]</scope>
    <source>
        <strain evidence="8">m25</strain>
    </source>
</reference>
<dbReference type="InterPro" id="IPR051533">
    <property type="entry name" value="WaaL-like"/>
</dbReference>
<evidence type="ECO:0000256" key="2">
    <source>
        <dbReference type="ARBA" id="ARBA00022692"/>
    </source>
</evidence>
<dbReference type="InterPro" id="IPR007016">
    <property type="entry name" value="O-antigen_ligase-rel_domated"/>
</dbReference>
<feature type="transmembrane region" description="Helical" evidence="5">
    <location>
        <begin position="76"/>
        <end position="96"/>
    </location>
</feature>